<sequence length="55" mass="6015">MSQSLAFANGWNLATTLMVCIVIFRTGMDGYGAMPASEYDGDPAAIVHEFDPFQR</sequence>
<organism evidence="2 3">
    <name type="scientific">Nitrospirillum amazonense</name>
    <dbReference type="NCBI Taxonomy" id="28077"/>
    <lineage>
        <taxon>Bacteria</taxon>
        <taxon>Pseudomonadati</taxon>
        <taxon>Pseudomonadota</taxon>
        <taxon>Alphaproteobacteria</taxon>
        <taxon>Rhodospirillales</taxon>
        <taxon>Azospirillaceae</taxon>
        <taxon>Nitrospirillum</taxon>
    </lineage>
</organism>
<accession>A0A560I481</accession>
<gene>
    <name evidence="2" type="ORF">FBZ92_11682</name>
</gene>
<reference evidence="2 3" key="1">
    <citation type="submission" date="2019-06" db="EMBL/GenBank/DDBJ databases">
        <title>Genomic Encyclopedia of Type Strains, Phase IV (KMG-V): Genome sequencing to study the core and pangenomes of soil and plant-associated prokaryotes.</title>
        <authorList>
            <person name="Whitman W."/>
        </authorList>
    </citation>
    <scope>NUCLEOTIDE SEQUENCE [LARGE SCALE GENOMIC DNA]</scope>
    <source>
        <strain evidence="2 3">BR 11140</strain>
    </source>
</reference>
<evidence type="ECO:0000313" key="3">
    <source>
        <dbReference type="Proteomes" id="UP000318050"/>
    </source>
</evidence>
<evidence type="ECO:0000256" key="1">
    <source>
        <dbReference type="SAM" id="Phobius"/>
    </source>
</evidence>
<keyword evidence="1" id="KW-0472">Membrane</keyword>
<name>A0A560I481_9PROT</name>
<evidence type="ECO:0000313" key="2">
    <source>
        <dbReference type="EMBL" id="TWB52951.1"/>
    </source>
</evidence>
<keyword evidence="1" id="KW-0812">Transmembrane</keyword>
<proteinExistence type="predicted"/>
<dbReference type="EMBL" id="VITT01000016">
    <property type="protein sequence ID" value="TWB52951.1"/>
    <property type="molecule type" value="Genomic_DNA"/>
</dbReference>
<protein>
    <submittedName>
        <fullName evidence="2">Uncharacterized protein</fullName>
    </submittedName>
</protein>
<dbReference type="Proteomes" id="UP000318050">
    <property type="component" value="Unassembled WGS sequence"/>
</dbReference>
<dbReference type="AlphaFoldDB" id="A0A560I481"/>
<comment type="caution">
    <text evidence="2">The sequence shown here is derived from an EMBL/GenBank/DDBJ whole genome shotgun (WGS) entry which is preliminary data.</text>
</comment>
<keyword evidence="1" id="KW-1133">Transmembrane helix</keyword>
<feature type="transmembrane region" description="Helical" evidence="1">
    <location>
        <begin position="6"/>
        <end position="24"/>
    </location>
</feature>